<keyword evidence="8" id="KW-0143">Chaperone</keyword>
<comment type="subcellular location">
    <subcellularLocation>
        <location evidence="8">Mitochondrion inner membrane</location>
        <topology evidence="8">Peripheral membrane protein</topology>
        <orientation evidence="8">Intermembrane side</orientation>
    </subcellularLocation>
</comment>
<evidence type="ECO:0000256" key="3">
    <source>
        <dbReference type="ARBA" id="ARBA00022833"/>
    </source>
</evidence>
<comment type="function">
    <text evidence="8">Mitochondrial intermembrane chaperone that participates in the import and insertion of some multi-pass transmembrane proteins into the mitochondrial inner membrane. Also required for the transfer of beta-barrel precursors from the TOM complex to the sorting and assembly machinery (SAM complex) of the outer membrane. Acts as a chaperone-like protein that protects the hydrophobic precursors from aggregation and guide them through the mitochondrial intermembrane space.</text>
</comment>
<keyword evidence="8" id="KW-0999">Mitochondrion inner membrane</keyword>
<dbReference type="Gene3D" id="1.10.287.810">
    <property type="entry name" value="Mitochondrial import inner membrane translocase subunit tim13 like domains"/>
    <property type="match status" value="1"/>
</dbReference>
<keyword evidence="2" id="KW-0479">Metal-binding</keyword>
<evidence type="ECO:0000256" key="4">
    <source>
        <dbReference type="ARBA" id="ARBA00022927"/>
    </source>
</evidence>
<feature type="domain" description="Tim10-like" evidence="9">
    <location>
        <begin position="14"/>
        <end position="76"/>
    </location>
</feature>
<keyword evidence="3" id="KW-0862">Zinc</keyword>
<dbReference type="Pfam" id="PF02953">
    <property type="entry name" value="zf-Tim10_DDP"/>
    <property type="match status" value="1"/>
</dbReference>
<keyword evidence="1 8" id="KW-0813">Transport</keyword>
<proteinExistence type="inferred from homology"/>
<comment type="subunit">
    <text evidence="8">Heterohexamer.</text>
</comment>
<keyword evidence="8" id="KW-0472">Membrane</keyword>
<evidence type="ECO:0000256" key="7">
    <source>
        <dbReference type="ARBA" id="ARBA00023157"/>
    </source>
</evidence>
<evidence type="ECO:0000256" key="5">
    <source>
        <dbReference type="ARBA" id="ARBA00023010"/>
    </source>
</evidence>
<gene>
    <name evidence="11" type="primary">LOC106807950</name>
</gene>
<dbReference type="RefSeq" id="XP_014665960.1">
    <property type="nucleotide sequence ID" value="XM_014810474.1"/>
</dbReference>
<evidence type="ECO:0000313" key="10">
    <source>
        <dbReference type="Proteomes" id="UP000695022"/>
    </source>
</evidence>
<dbReference type="InterPro" id="IPR050673">
    <property type="entry name" value="Mito_inner_translocase_sub"/>
</dbReference>
<keyword evidence="4 8" id="KW-0653">Protein transport</keyword>
<keyword evidence="7 8" id="KW-1015">Disulfide bond</keyword>
<dbReference type="PANTHER" id="PTHR13172">
    <property type="entry name" value="MITOCHONDRIAL IMPORT INNER MEMBRANE TRANSLOCASE SUBUNIT TIM9B"/>
    <property type="match status" value="1"/>
</dbReference>
<dbReference type="InterPro" id="IPR035427">
    <property type="entry name" value="Tim10-like_dom_sf"/>
</dbReference>
<keyword evidence="6 8" id="KW-0496">Mitochondrion</keyword>
<evidence type="ECO:0000313" key="11">
    <source>
        <dbReference type="RefSeq" id="XP_014665960.1"/>
    </source>
</evidence>
<sequence>MQNILSPTTEAERQQAEVRQFREFLTSYNKLSEMCFMDCVHDFTVRKVHDREETCSVHCMEKYLKMTQRISQRFQEYQLIQNEAALASAQKS</sequence>
<dbReference type="Proteomes" id="UP000695022">
    <property type="component" value="Unplaced"/>
</dbReference>
<evidence type="ECO:0000256" key="2">
    <source>
        <dbReference type="ARBA" id="ARBA00022723"/>
    </source>
</evidence>
<keyword evidence="10" id="KW-1185">Reference proteome</keyword>
<evidence type="ECO:0000256" key="1">
    <source>
        <dbReference type="ARBA" id="ARBA00022448"/>
    </source>
</evidence>
<organism evidence="10 11">
    <name type="scientific">Priapulus caudatus</name>
    <name type="common">Priapulid worm</name>
    <dbReference type="NCBI Taxonomy" id="37621"/>
    <lineage>
        <taxon>Eukaryota</taxon>
        <taxon>Metazoa</taxon>
        <taxon>Ecdysozoa</taxon>
        <taxon>Scalidophora</taxon>
        <taxon>Priapulida</taxon>
        <taxon>Priapulimorpha</taxon>
        <taxon>Priapulimorphida</taxon>
        <taxon>Priapulidae</taxon>
        <taxon>Priapulus</taxon>
    </lineage>
</organism>
<comment type="similarity">
    <text evidence="8">Belongs to the small Tim family.</text>
</comment>
<accession>A0ABM1E189</accession>
<evidence type="ECO:0000256" key="6">
    <source>
        <dbReference type="ARBA" id="ARBA00023128"/>
    </source>
</evidence>
<evidence type="ECO:0000259" key="9">
    <source>
        <dbReference type="Pfam" id="PF02953"/>
    </source>
</evidence>
<keyword evidence="5 8" id="KW-0811">Translocation</keyword>
<reference evidence="11" key="1">
    <citation type="submission" date="2025-08" db="UniProtKB">
        <authorList>
            <consortium name="RefSeq"/>
        </authorList>
    </citation>
    <scope>IDENTIFICATION</scope>
</reference>
<protein>
    <recommendedName>
        <fullName evidence="8">Mitochondrial import inner membrane translocase subunit</fullName>
    </recommendedName>
</protein>
<dbReference type="GeneID" id="106807950"/>
<comment type="domain">
    <text evidence="8">The twin CX3C motif contains 4 conserved Cys residues that form 2 disulfide bonds in the mitochondrial intermembrane space.</text>
</comment>
<dbReference type="InterPro" id="IPR004217">
    <property type="entry name" value="Tim10-like"/>
</dbReference>
<evidence type="ECO:0000256" key="8">
    <source>
        <dbReference type="RuleBase" id="RU367043"/>
    </source>
</evidence>
<name>A0ABM1E189_PRICU</name>
<dbReference type="SUPFAM" id="SSF144122">
    <property type="entry name" value="Tim10-like"/>
    <property type="match status" value="1"/>
</dbReference>